<dbReference type="Proteomes" id="UP000287394">
    <property type="component" value="Chromosome"/>
</dbReference>
<evidence type="ECO:0000313" key="2">
    <source>
        <dbReference type="Proteomes" id="UP000287394"/>
    </source>
</evidence>
<gene>
    <name evidence="1" type="ORF">CCAX7_17330</name>
</gene>
<dbReference type="AlphaFoldDB" id="A0A402D433"/>
<sequence length="148" mass="16304">MKKIQWTLAAVALAALAGNLAPAAHAQDGDGWTVTKALQSEKLDYSKLNNSTYDYADIATAKGNHYSDNQVATMLKIAKLSGQRFKDVFWALNRGETFAMLAGKYNIPYSRLRHVDAEKDEIAAFESAYLATGKTSARRDKIDAILMK</sequence>
<name>A0A402D433_9BACT</name>
<accession>A0A402D433</accession>
<evidence type="ECO:0000313" key="1">
    <source>
        <dbReference type="EMBL" id="BDI29682.1"/>
    </source>
</evidence>
<protein>
    <submittedName>
        <fullName evidence="1">Uncharacterized protein</fullName>
    </submittedName>
</protein>
<keyword evidence="2" id="KW-1185">Reference proteome</keyword>
<reference evidence="1 2" key="1">
    <citation type="journal article" date="2019" name="Int. J. Syst. Evol. Microbiol.">
        <title>Capsulimonas corticalis gen. nov., sp. nov., an aerobic capsulated bacterium, of a novel bacterial order, Capsulimonadales ord. nov., of the class Armatimonadia of the phylum Armatimonadetes.</title>
        <authorList>
            <person name="Li J."/>
            <person name="Kudo C."/>
            <person name="Tonouchi A."/>
        </authorList>
    </citation>
    <scope>NUCLEOTIDE SEQUENCE [LARGE SCALE GENOMIC DNA]</scope>
    <source>
        <strain evidence="1 2">AX-7</strain>
    </source>
</reference>
<dbReference type="KEGG" id="ccot:CCAX7_17330"/>
<proteinExistence type="predicted"/>
<dbReference type="EMBL" id="AP025739">
    <property type="protein sequence ID" value="BDI29682.1"/>
    <property type="molecule type" value="Genomic_DNA"/>
</dbReference>
<dbReference type="RefSeq" id="WP_119324217.1">
    <property type="nucleotide sequence ID" value="NZ_AP025739.1"/>
</dbReference>
<organism evidence="1 2">
    <name type="scientific">Capsulimonas corticalis</name>
    <dbReference type="NCBI Taxonomy" id="2219043"/>
    <lineage>
        <taxon>Bacteria</taxon>
        <taxon>Bacillati</taxon>
        <taxon>Armatimonadota</taxon>
        <taxon>Armatimonadia</taxon>
        <taxon>Capsulimonadales</taxon>
        <taxon>Capsulimonadaceae</taxon>
        <taxon>Capsulimonas</taxon>
    </lineage>
</organism>